<evidence type="ECO:0000313" key="5">
    <source>
        <dbReference type="Proteomes" id="UP000037716"/>
    </source>
</evidence>
<evidence type="ECO:0000313" key="6">
    <source>
        <dbReference type="Proteomes" id="UP000183071"/>
    </source>
</evidence>
<dbReference type="STRING" id="1300348.I602_386"/>
<feature type="transmembrane region" description="Helical" evidence="1">
    <location>
        <begin position="142"/>
        <end position="161"/>
    </location>
</feature>
<sequence length="371" mass="43772">MRKIFLKYRESKFHKYVRTHKKYAPLLFFIAGFTWDSLTLGRIDRMYDLIILCSHMILLTLSIYLFNLSENEEPIIKIPPKYTVYLPLAIQFFLGGLSSAYVIYFARSVSLSKTAVFFGLLLLLFIANEFLRKRISNKYLQFGFYFFVNLIFLSCFVPIILKEMNSAIFYISGLLSLIFTLILVYLVYKSSQIARVEIVRYKMISLILSIYLLVNACYHFKLIPPVPLALDKGLIAYDIKVKNDKYLVTYEVDEWFYFWRDHKTNFNKASNEPVYVFTSVFAPTDLKKKIFHRWMWFNETKDDWQIMDEIGFNIIGGRDNGYRGYSYKNNVTNGKWKVEVVTNENLVLGVVDFDINLKNNSIKSKLITREF</sequence>
<feature type="domain" description="DUF2914" evidence="2">
    <location>
        <begin position="288"/>
        <end position="355"/>
    </location>
</feature>
<keyword evidence="1" id="KW-1133">Transmembrane helix</keyword>
<proteinExistence type="predicted"/>
<keyword evidence="6" id="KW-1185">Reference proteome</keyword>
<evidence type="ECO:0000259" key="2">
    <source>
        <dbReference type="Pfam" id="PF11141"/>
    </source>
</evidence>
<accession>A0A0M9CEL9</accession>
<feature type="transmembrane region" description="Helical" evidence="1">
    <location>
        <begin position="200"/>
        <end position="221"/>
    </location>
</feature>
<evidence type="ECO:0000313" key="4">
    <source>
        <dbReference type="EMBL" id="SEE25178.1"/>
    </source>
</evidence>
<dbReference type="InterPro" id="IPR022606">
    <property type="entry name" value="DUF2914"/>
</dbReference>
<feature type="transmembrane region" description="Helical" evidence="1">
    <location>
        <begin position="49"/>
        <end position="70"/>
    </location>
</feature>
<protein>
    <recommendedName>
        <fullName evidence="2">DUF2914 domain-containing protein</fullName>
    </recommendedName>
</protein>
<organism evidence="3 5">
    <name type="scientific">Polaribacter dokdonensis DSW-5</name>
    <dbReference type="NCBI Taxonomy" id="1300348"/>
    <lineage>
        <taxon>Bacteria</taxon>
        <taxon>Pseudomonadati</taxon>
        <taxon>Bacteroidota</taxon>
        <taxon>Flavobacteriia</taxon>
        <taxon>Flavobacteriales</taxon>
        <taxon>Flavobacteriaceae</taxon>
    </lineage>
</organism>
<dbReference type="Proteomes" id="UP000037716">
    <property type="component" value="Unassembled WGS sequence"/>
</dbReference>
<evidence type="ECO:0000256" key="1">
    <source>
        <dbReference type="SAM" id="Phobius"/>
    </source>
</evidence>
<reference evidence="3 5" key="1">
    <citation type="submission" date="2015-07" db="EMBL/GenBank/DDBJ databases">
        <title>Genome of Polaribacter dokdonenesis DSW-5, isolated from seawater off Dokdo in Korea.</title>
        <authorList>
            <person name="Yoon K."/>
            <person name="Song J.Y."/>
            <person name="Kim J.F."/>
        </authorList>
    </citation>
    <scope>NUCLEOTIDE SEQUENCE [LARGE SCALE GENOMIC DNA]</scope>
    <source>
        <strain evidence="3 5">DSW-5</strain>
    </source>
</reference>
<feature type="transmembrane region" description="Helical" evidence="1">
    <location>
        <begin position="23"/>
        <end position="43"/>
    </location>
</feature>
<feature type="transmembrane region" description="Helical" evidence="1">
    <location>
        <begin position="167"/>
        <end position="188"/>
    </location>
</feature>
<feature type="transmembrane region" description="Helical" evidence="1">
    <location>
        <begin position="110"/>
        <end position="130"/>
    </location>
</feature>
<dbReference type="RefSeq" id="WP_053973088.1">
    <property type="nucleotide sequence ID" value="NZ_FNUE01000001.1"/>
</dbReference>
<dbReference type="AlphaFoldDB" id="A0A0M9CEL9"/>
<keyword evidence="1" id="KW-0472">Membrane</keyword>
<reference evidence="4 6" key="2">
    <citation type="submission" date="2016-10" db="EMBL/GenBank/DDBJ databases">
        <authorList>
            <person name="Varghese N."/>
            <person name="Submissions S."/>
        </authorList>
    </citation>
    <scope>NUCLEOTIDE SEQUENCE [LARGE SCALE GENOMIC DNA]</scope>
    <source>
        <strain evidence="4 6">DSW-5</strain>
    </source>
</reference>
<feature type="transmembrane region" description="Helical" evidence="1">
    <location>
        <begin position="82"/>
        <end position="104"/>
    </location>
</feature>
<dbReference type="Pfam" id="PF11141">
    <property type="entry name" value="DUF2914"/>
    <property type="match status" value="1"/>
</dbReference>
<dbReference type="Proteomes" id="UP000183071">
    <property type="component" value="Unassembled WGS sequence"/>
</dbReference>
<keyword evidence="1" id="KW-0812">Transmembrane</keyword>
<dbReference type="EMBL" id="LGBR01000001">
    <property type="protein sequence ID" value="KOY50826.1"/>
    <property type="molecule type" value="Genomic_DNA"/>
</dbReference>
<evidence type="ECO:0000313" key="3">
    <source>
        <dbReference type="EMBL" id="KOY50826.1"/>
    </source>
</evidence>
<name>A0A0M9CEL9_9FLAO</name>
<dbReference type="PATRIC" id="fig|1300348.6.peg.386"/>
<comment type="caution">
    <text evidence="3">The sequence shown here is derived from an EMBL/GenBank/DDBJ whole genome shotgun (WGS) entry which is preliminary data.</text>
</comment>
<dbReference type="OrthoDB" id="9779877at2"/>
<dbReference type="EMBL" id="FNUE01000001">
    <property type="protein sequence ID" value="SEE25178.1"/>
    <property type="molecule type" value="Genomic_DNA"/>
</dbReference>
<gene>
    <name evidence="3" type="ORF">I602_386</name>
    <name evidence="4" type="ORF">SAMN05444353_1399</name>
</gene>